<gene>
    <name evidence="2" type="ORF">OB955_21700</name>
    <name evidence="1" type="ORF">OB960_14420</name>
</gene>
<evidence type="ECO:0000313" key="4">
    <source>
        <dbReference type="Proteomes" id="UP001321018"/>
    </source>
</evidence>
<evidence type="ECO:0000313" key="3">
    <source>
        <dbReference type="Proteomes" id="UP001320972"/>
    </source>
</evidence>
<dbReference type="AlphaFoldDB" id="A0AAP2Z0D3"/>
<dbReference type="RefSeq" id="WP_338004414.1">
    <property type="nucleotide sequence ID" value="NZ_JAOPKA010000009.1"/>
</dbReference>
<dbReference type="Proteomes" id="UP001320972">
    <property type="component" value="Unassembled WGS sequence"/>
</dbReference>
<dbReference type="Proteomes" id="UP001321018">
    <property type="component" value="Unassembled WGS sequence"/>
</dbReference>
<name>A0AAP2Z0D3_9EURY</name>
<proteinExistence type="predicted"/>
<dbReference type="EMBL" id="JAOPKA010000009">
    <property type="protein sequence ID" value="MCU4742590.1"/>
    <property type="molecule type" value="Genomic_DNA"/>
</dbReference>
<evidence type="ECO:0000313" key="2">
    <source>
        <dbReference type="EMBL" id="MCU4975321.1"/>
    </source>
</evidence>
<sequence length="55" mass="6046">MGLLESLLGLFGRGSDGEESPYRCIQCGEGYDRPHRECDRCGSTFIAATDDESDE</sequence>
<accession>A0AAP2Z0D3</accession>
<comment type="caution">
    <text evidence="1">The sequence shown here is derived from an EMBL/GenBank/DDBJ whole genome shotgun (WGS) entry which is preliminary data.</text>
</comment>
<dbReference type="EMBL" id="JAOPKB010000017">
    <property type="protein sequence ID" value="MCU4975321.1"/>
    <property type="molecule type" value="Genomic_DNA"/>
</dbReference>
<keyword evidence="3" id="KW-1185">Reference proteome</keyword>
<evidence type="ECO:0000313" key="1">
    <source>
        <dbReference type="EMBL" id="MCU4742590.1"/>
    </source>
</evidence>
<reference evidence="1 3" key="1">
    <citation type="submission" date="2022-09" db="EMBL/GenBank/DDBJ databases">
        <title>Enrichment on poylsaccharides allowed isolation of novel metabolic and taxonomic groups of Haloarchaea.</title>
        <authorList>
            <person name="Sorokin D.Y."/>
            <person name="Elcheninov A.G."/>
            <person name="Khizhniak T.V."/>
            <person name="Kolganova T.V."/>
            <person name="Kublanov I.V."/>
        </authorList>
    </citation>
    <scope>NUCLEOTIDE SEQUENCE</scope>
    <source>
        <strain evidence="2 3">AArc-m2/3/4</strain>
        <strain evidence="1">AArc-xg1-1</strain>
    </source>
</reference>
<protein>
    <submittedName>
        <fullName evidence="1">Uncharacterized protein</fullName>
    </submittedName>
</protein>
<organism evidence="1 4">
    <name type="scientific">Natronoglomus mannanivorans</name>
    <dbReference type="NCBI Taxonomy" id="2979990"/>
    <lineage>
        <taxon>Archaea</taxon>
        <taxon>Methanobacteriati</taxon>
        <taxon>Methanobacteriota</taxon>
        <taxon>Stenosarchaea group</taxon>
        <taxon>Halobacteria</taxon>
        <taxon>Halobacteriales</taxon>
        <taxon>Natrialbaceae</taxon>
        <taxon>Natronoglomus</taxon>
    </lineage>
</organism>